<proteinExistence type="predicted"/>
<keyword evidence="1" id="KW-1185">Reference proteome</keyword>
<protein>
    <submittedName>
        <fullName evidence="2">Uncharacterized protein</fullName>
    </submittedName>
</protein>
<organism evidence="1 2">
    <name type="scientific">Ascaris lumbricoides</name>
    <name type="common">Giant roundworm</name>
    <dbReference type="NCBI Taxonomy" id="6252"/>
    <lineage>
        <taxon>Eukaryota</taxon>
        <taxon>Metazoa</taxon>
        <taxon>Ecdysozoa</taxon>
        <taxon>Nematoda</taxon>
        <taxon>Chromadorea</taxon>
        <taxon>Rhabditida</taxon>
        <taxon>Spirurina</taxon>
        <taxon>Ascaridomorpha</taxon>
        <taxon>Ascaridoidea</taxon>
        <taxon>Ascarididae</taxon>
        <taxon>Ascaris</taxon>
    </lineage>
</organism>
<name>A0A0M3IPF2_ASCLU</name>
<sequence>MRHFLVSKVTFSENNHFRLKNSRFYERNKEYANVFEPEKLAVARETAIGSLGHRPERMSISSIAIQKCSSPILRTSNDN</sequence>
<evidence type="ECO:0000313" key="2">
    <source>
        <dbReference type="WBParaSite" id="ALUE_0002063001-mRNA-1"/>
    </source>
</evidence>
<dbReference type="Proteomes" id="UP000036681">
    <property type="component" value="Unplaced"/>
</dbReference>
<dbReference type="AlphaFoldDB" id="A0A0M3IPF2"/>
<reference evidence="2" key="1">
    <citation type="submission" date="2017-02" db="UniProtKB">
        <authorList>
            <consortium name="WormBaseParasite"/>
        </authorList>
    </citation>
    <scope>IDENTIFICATION</scope>
</reference>
<dbReference type="WBParaSite" id="ALUE_0002063001-mRNA-1">
    <property type="protein sequence ID" value="ALUE_0002063001-mRNA-1"/>
    <property type="gene ID" value="ALUE_0002063001"/>
</dbReference>
<evidence type="ECO:0000313" key="1">
    <source>
        <dbReference type="Proteomes" id="UP000036681"/>
    </source>
</evidence>
<accession>A0A0M3IPF2</accession>